<dbReference type="EMBL" id="JBJUIK010000015">
    <property type="protein sequence ID" value="KAL3503141.1"/>
    <property type="molecule type" value="Genomic_DNA"/>
</dbReference>
<accession>A0ABD2Y8X1</accession>
<evidence type="ECO:0000313" key="2">
    <source>
        <dbReference type="EMBL" id="KAL3503141.1"/>
    </source>
</evidence>
<reference evidence="2 3" key="1">
    <citation type="submission" date="2024-11" db="EMBL/GenBank/DDBJ databases">
        <title>A near-complete genome assembly of Cinchona calisaya.</title>
        <authorList>
            <person name="Lian D.C."/>
            <person name="Zhao X.W."/>
            <person name="Wei L."/>
        </authorList>
    </citation>
    <scope>NUCLEOTIDE SEQUENCE [LARGE SCALE GENOMIC DNA]</scope>
    <source>
        <tissue evidence="2">Nenye</tissue>
    </source>
</reference>
<sequence>MIASLEGFPPSFSITTSQCSKSQTSRATRELDHLGCGSLKDDDVWCTAKNQNVARHGALAENSGDLGKMTKVEEGENGSGGRERLRRFRDRKRCDRVNED</sequence>
<dbReference type="AlphaFoldDB" id="A0ABD2Y8X1"/>
<dbReference type="Proteomes" id="UP001630127">
    <property type="component" value="Unassembled WGS sequence"/>
</dbReference>
<gene>
    <name evidence="2" type="ORF">ACH5RR_037590</name>
</gene>
<protein>
    <submittedName>
        <fullName evidence="2">Uncharacterized protein</fullName>
    </submittedName>
</protein>
<evidence type="ECO:0000313" key="3">
    <source>
        <dbReference type="Proteomes" id="UP001630127"/>
    </source>
</evidence>
<organism evidence="2 3">
    <name type="scientific">Cinchona calisaya</name>
    <dbReference type="NCBI Taxonomy" id="153742"/>
    <lineage>
        <taxon>Eukaryota</taxon>
        <taxon>Viridiplantae</taxon>
        <taxon>Streptophyta</taxon>
        <taxon>Embryophyta</taxon>
        <taxon>Tracheophyta</taxon>
        <taxon>Spermatophyta</taxon>
        <taxon>Magnoliopsida</taxon>
        <taxon>eudicotyledons</taxon>
        <taxon>Gunneridae</taxon>
        <taxon>Pentapetalae</taxon>
        <taxon>asterids</taxon>
        <taxon>lamiids</taxon>
        <taxon>Gentianales</taxon>
        <taxon>Rubiaceae</taxon>
        <taxon>Cinchonoideae</taxon>
        <taxon>Cinchoneae</taxon>
        <taxon>Cinchona</taxon>
    </lineage>
</organism>
<evidence type="ECO:0000256" key="1">
    <source>
        <dbReference type="SAM" id="MobiDB-lite"/>
    </source>
</evidence>
<comment type="caution">
    <text evidence="2">The sequence shown here is derived from an EMBL/GenBank/DDBJ whole genome shotgun (WGS) entry which is preliminary data.</text>
</comment>
<name>A0ABD2Y8X1_9GENT</name>
<feature type="region of interest" description="Disordered" evidence="1">
    <location>
        <begin position="59"/>
        <end position="86"/>
    </location>
</feature>
<proteinExistence type="predicted"/>
<keyword evidence="3" id="KW-1185">Reference proteome</keyword>